<protein>
    <submittedName>
        <fullName evidence="1">Uncharacterized protein</fullName>
    </submittedName>
</protein>
<comment type="caution">
    <text evidence="1">The sequence shown here is derived from an EMBL/GenBank/DDBJ whole genome shotgun (WGS) entry which is preliminary data.</text>
</comment>
<dbReference type="EMBL" id="QZWG01000020">
    <property type="protein sequence ID" value="RZB45344.1"/>
    <property type="molecule type" value="Genomic_DNA"/>
</dbReference>
<proteinExistence type="predicted"/>
<dbReference type="Proteomes" id="UP000289340">
    <property type="component" value="Chromosome 20"/>
</dbReference>
<organism evidence="1 2">
    <name type="scientific">Glycine soja</name>
    <name type="common">Wild soybean</name>
    <dbReference type="NCBI Taxonomy" id="3848"/>
    <lineage>
        <taxon>Eukaryota</taxon>
        <taxon>Viridiplantae</taxon>
        <taxon>Streptophyta</taxon>
        <taxon>Embryophyta</taxon>
        <taxon>Tracheophyta</taxon>
        <taxon>Spermatophyta</taxon>
        <taxon>Magnoliopsida</taxon>
        <taxon>eudicotyledons</taxon>
        <taxon>Gunneridae</taxon>
        <taxon>Pentapetalae</taxon>
        <taxon>rosids</taxon>
        <taxon>fabids</taxon>
        <taxon>Fabales</taxon>
        <taxon>Fabaceae</taxon>
        <taxon>Papilionoideae</taxon>
        <taxon>50 kb inversion clade</taxon>
        <taxon>NPAAA clade</taxon>
        <taxon>indigoferoid/millettioid clade</taxon>
        <taxon>Phaseoleae</taxon>
        <taxon>Glycine</taxon>
        <taxon>Glycine subgen. Soja</taxon>
    </lineage>
</organism>
<evidence type="ECO:0000313" key="2">
    <source>
        <dbReference type="Proteomes" id="UP000289340"/>
    </source>
</evidence>
<reference evidence="1 2" key="1">
    <citation type="submission" date="2018-09" db="EMBL/GenBank/DDBJ databases">
        <title>A high-quality reference genome of wild soybean provides a powerful tool to mine soybean genomes.</title>
        <authorList>
            <person name="Xie M."/>
            <person name="Chung C.Y.L."/>
            <person name="Li M.-W."/>
            <person name="Wong F.-L."/>
            <person name="Chan T.-F."/>
            <person name="Lam H.-M."/>
        </authorList>
    </citation>
    <scope>NUCLEOTIDE SEQUENCE [LARGE SCALE GENOMIC DNA]</scope>
    <source>
        <strain evidence="2">cv. W05</strain>
        <tissue evidence="1">Hypocotyl of etiolated seedlings</tissue>
    </source>
</reference>
<evidence type="ECO:0000313" key="1">
    <source>
        <dbReference type="EMBL" id="RZB45344.1"/>
    </source>
</evidence>
<name>A0A445F980_GLYSO</name>
<accession>A0A445F980</accession>
<dbReference type="Gramene" id="XM_028364200.1">
    <property type="protein sequence ID" value="XP_028220001.1"/>
    <property type="gene ID" value="LOC114401634"/>
</dbReference>
<sequence length="126" mass="14755">MREVGAVDGGVSVTEVDLLGRQVISEYVGGQVVHKLEEKERKVNKLVEEFFHINTKRLATLSCSRHGWRWWKRDHHRRSTRGHRFDPFTFTFFHPMNAKSPGVKAPYLQGPFSINKLHFPFLLIHF</sequence>
<keyword evidence="2" id="KW-1185">Reference proteome</keyword>
<dbReference type="AlphaFoldDB" id="A0A445F980"/>
<gene>
    <name evidence="1" type="ORF">D0Y65_054931</name>
</gene>